<dbReference type="Pfam" id="PF07724">
    <property type="entry name" value="AAA_2"/>
    <property type="match status" value="1"/>
</dbReference>
<dbReference type="HOGENOM" id="CLU_005070_4_1_0"/>
<sequence>MANTFERLNPNIQHIMLLAQEEARSLNHSFLGPEHLLLGLLRQKEGLAVQILHELGVFYPQTRQIIQTMITPHARDEQTLLPAYLPLAPHTKTLLDTAAREADQLNQQQIGPEQLLLALAREAKGFVPYILARLGLHGSIVCDSLHAALQAKATEVAPAHAADTSLLAKLGINLTEEARNGRLDPVIGRSAEIERTIQILRRRTKNNVVLIGEPGVGKTAIVEGLAQQLAHGAIPSFQKTSVWSLDVGSLLAGAIYRGQFEERLKSVIDQISDHDAILFIDELHMIVGAGASENTVDAANMLKPALARGKLRVIGATTFDEYSQHIEKDSALKRRFQPIVVQEPGIEETVTILQGIRPKYEAHHELSLSDEALYTAARLAAQYIPDLYLPGKAIDLLDEAASRVWYYRQRQLVAHDAASSAEAPTTVVCGRDVAQVLAIQTGIPLAQLFSDGLNRIEDIEQILSQRVIGQAQAIRGVTKAIQRAFAGLKTKQDLIGALLFLGPSGVGKTELSKVLAEYLLGSNKALIRMDMSEYAEAHSVSRLIGAPPGYIGYDQGGQLSESVRRRPYSVVLLDNIDYAHPDVINIFIQILEEGSITDARGRYVDFRNVLLLCTANVGTELFKRQTGLGFRAELPEIDQVARYEHLKQQALDKIKTSLSLDFLHRLNDVILFQPLQAEHLEVLAGLFLQDVRQMVLAHEIRLDLTSNAHTYLTDHGYDLERGVRRLRHLIQTHIVDPISNGLLHGKYRAGDELLIDCDLSGNFTLLVAQRTTSVVA</sequence>
<dbReference type="InterPro" id="IPR050130">
    <property type="entry name" value="ClpA_ClpB"/>
</dbReference>
<dbReference type="Pfam" id="PF00004">
    <property type="entry name" value="AAA"/>
    <property type="match status" value="1"/>
</dbReference>
<keyword evidence="4 6" id="KW-0143">Chaperone</keyword>
<dbReference type="CDD" id="cd00009">
    <property type="entry name" value="AAA"/>
    <property type="match status" value="1"/>
</dbReference>
<dbReference type="SMART" id="SM01086">
    <property type="entry name" value="ClpB_D2-small"/>
    <property type="match status" value="1"/>
</dbReference>
<dbReference type="PANTHER" id="PTHR11638">
    <property type="entry name" value="ATP-DEPENDENT CLP PROTEASE"/>
    <property type="match status" value="1"/>
</dbReference>
<dbReference type="InterPro" id="IPR018368">
    <property type="entry name" value="ClpA/B_CS1"/>
</dbReference>
<protein>
    <submittedName>
        <fullName evidence="8">ATPase AAA-2 domain protein</fullName>
    </submittedName>
</protein>
<organism evidence="8 9">
    <name type="scientific">Herpetosiphon aurantiacus (strain ATCC 23779 / DSM 785 / 114-95)</name>
    <dbReference type="NCBI Taxonomy" id="316274"/>
    <lineage>
        <taxon>Bacteria</taxon>
        <taxon>Bacillati</taxon>
        <taxon>Chloroflexota</taxon>
        <taxon>Chloroflexia</taxon>
        <taxon>Herpetosiphonales</taxon>
        <taxon>Herpetosiphonaceae</taxon>
        <taxon>Herpetosiphon</taxon>
    </lineage>
</organism>
<dbReference type="Pfam" id="PF10431">
    <property type="entry name" value="ClpB_D2-small"/>
    <property type="match status" value="1"/>
</dbReference>
<dbReference type="EMBL" id="CP000875">
    <property type="protein sequence ID" value="ABX03527.1"/>
    <property type="molecule type" value="Genomic_DNA"/>
</dbReference>
<dbReference type="InterPro" id="IPR001270">
    <property type="entry name" value="ClpA/B"/>
</dbReference>
<dbReference type="PROSITE" id="PS00870">
    <property type="entry name" value="CLPAB_1"/>
    <property type="match status" value="1"/>
</dbReference>
<dbReference type="InterPro" id="IPR003959">
    <property type="entry name" value="ATPase_AAA_core"/>
</dbReference>
<evidence type="ECO:0000259" key="7">
    <source>
        <dbReference type="PROSITE" id="PS51903"/>
    </source>
</evidence>
<dbReference type="PANTHER" id="PTHR11638:SF175">
    <property type="entry name" value="ATP-DEPENDENT CLP PROTEASE, ATP-BINDING SUBUNIT CLPC"/>
    <property type="match status" value="1"/>
</dbReference>
<dbReference type="InterPro" id="IPR028299">
    <property type="entry name" value="ClpA/B_CS2"/>
</dbReference>
<gene>
    <name evidence="8" type="ordered locus">Haur_0879</name>
</gene>
<dbReference type="SUPFAM" id="SSF81923">
    <property type="entry name" value="Double Clp-N motif"/>
    <property type="match status" value="1"/>
</dbReference>
<dbReference type="GO" id="GO:0034605">
    <property type="term" value="P:cellular response to heat"/>
    <property type="evidence" value="ECO:0007669"/>
    <property type="project" value="TreeGrafter"/>
</dbReference>
<dbReference type="InterPro" id="IPR004176">
    <property type="entry name" value="Clp_R_N"/>
</dbReference>
<dbReference type="Gene3D" id="1.10.8.60">
    <property type="match status" value="1"/>
</dbReference>
<evidence type="ECO:0000256" key="3">
    <source>
        <dbReference type="ARBA" id="ARBA00022840"/>
    </source>
</evidence>
<dbReference type="PROSITE" id="PS00871">
    <property type="entry name" value="CLPAB_2"/>
    <property type="match status" value="1"/>
</dbReference>
<dbReference type="Pfam" id="PF17871">
    <property type="entry name" value="AAA_lid_9"/>
    <property type="match status" value="1"/>
</dbReference>
<evidence type="ECO:0000256" key="5">
    <source>
        <dbReference type="PROSITE-ProRule" id="PRU01251"/>
    </source>
</evidence>
<dbReference type="InParanoid" id="A9AYE5"/>
<dbReference type="CDD" id="cd19499">
    <property type="entry name" value="RecA-like_ClpB_Hsp104-like"/>
    <property type="match status" value="1"/>
</dbReference>
<dbReference type="InterPro" id="IPR019489">
    <property type="entry name" value="Clp_ATPase_C"/>
</dbReference>
<dbReference type="PRINTS" id="PR00300">
    <property type="entry name" value="CLPPROTEASEA"/>
</dbReference>
<dbReference type="Pfam" id="PF02861">
    <property type="entry name" value="Clp_N"/>
    <property type="match status" value="1"/>
</dbReference>
<dbReference type="GO" id="GO:0005737">
    <property type="term" value="C:cytoplasm"/>
    <property type="evidence" value="ECO:0007669"/>
    <property type="project" value="TreeGrafter"/>
</dbReference>
<evidence type="ECO:0000313" key="8">
    <source>
        <dbReference type="EMBL" id="ABX03527.1"/>
    </source>
</evidence>
<evidence type="ECO:0000256" key="6">
    <source>
        <dbReference type="RuleBase" id="RU004432"/>
    </source>
</evidence>
<dbReference type="SMART" id="SM00382">
    <property type="entry name" value="AAA"/>
    <property type="match status" value="2"/>
</dbReference>
<dbReference type="Proteomes" id="UP000000787">
    <property type="component" value="Chromosome"/>
</dbReference>
<dbReference type="InterPro" id="IPR036628">
    <property type="entry name" value="Clp_N_dom_sf"/>
</dbReference>
<comment type="similarity">
    <text evidence="6">Belongs to the ClpA/ClpB family.</text>
</comment>
<dbReference type="InterPro" id="IPR041546">
    <property type="entry name" value="ClpA/ClpB_AAA_lid"/>
</dbReference>
<dbReference type="GO" id="GO:0016887">
    <property type="term" value="F:ATP hydrolysis activity"/>
    <property type="evidence" value="ECO:0007669"/>
    <property type="project" value="InterPro"/>
</dbReference>
<proteinExistence type="inferred from homology"/>
<keyword evidence="2 6" id="KW-0547">Nucleotide-binding</keyword>
<reference evidence="8 9" key="1">
    <citation type="journal article" date="2011" name="Stand. Genomic Sci.">
        <title>Complete genome sequence of the filamentous gliding predatory bacterium Herpetosiphon aurantiacus type strain (114-95(T)).</title>
        <authorList>
            <person name="Kiss H."/>
            <person name="Nett M."/>
            <person name="Domin N."/>
            <person name="Martin K."/>
            <person name="Maresca J.A."/>
            <person name="Copeland A."/>
            <person name="Lapidus A."/>
            <person name="Lucas S."/>
            <person name="Berry K.W."/>
            <person name="Glavina Del Rio T."/>
            <person name="Dalin E."/>
            <person name="Tice H."/>
            <person name="Pitluck S."/>
            <person name="Richardson P."/>
            <person name="Bruce D."/>
            <person name="Goodwin L."/>
            <person name="Han C."/>
            <person name="Detter J.C."/>
            <person name="Schmutz J."/>
            <person name="Brettin T."/>
            <person name="Land M."/>
            <person name="Hauser L."/>
            <person name="Kyrpides N.C."/>
            <person name="Ivanova N."/>
            <person name="Goker M."/>
            <person name="Woyke T."/>
            <person name="Klenk H.P."/>
            <person name="Bryant D.A."/>
        </authorList>
    </citation>
    <scope>NUCLEOTIDE SEQUENCE [LARGE SCALE GENOMIC DNA]</scope>
    <source>
        <strain evidence="9">ATCC 23779 / DSM 785 / 114-95</strain>
    </source>
</reference>
<evidence type="ECO:0000313" key="9">
    <source>
        <dbReference type="Proteomes" id="UP000000787"/>
    </source>
</evidence>
<dbReference type="FunFam" id="3.40.50.300:FF:000025">
    <property type="entry name" value="ATP-dependent Clp protease subunit"/>
    <property type="match status" value="1"/>
</dbReference>
<dbReference type="eggNOG" id="COG0542">
    <property type="taxonomic scope" value="Bacteria"/>
</dbReference>
<dbReference type="GO" id="GO:0005524">
    <property type="term" value="F:ATP binding"/>
    <property type="evidence" value="ECO:0007669"/>
    <property type="project" value="UniProtKB-KW"/>
</dbReference>
<dbReference type="KEGG" id="hau:Haur_0879"/>
<dbReference type="InterPro" id="IPR027417">
    <property type="entry name" value="P-loop_NTPase"/>
</dbReference>
<dbReference type="STRING" id="316274.Haur_0879"/>
<dbReference type="PROSITE" id="PS51903">
    <property type="entry name" value="CLP_R"/>
    <property type="match status" value="1"/>
</dbReference>
<accession>A9AYE5</accession>
<dbReference type="Gene3D" id="3.40.50.300">
    <property type="entry name" value="P-loop containing nucleotide triphosphate hydrolases"/>
    <property type="match status" value="3"/>
</dbReference>
<keyword evidence="1 5" id="KW-0677">Repeat</keyword>
<keyword evidence="3 6" id="KW-0067">ATP-binding</keyword>
<evidence type="ECO:0000256" key="2">
    <source>
        <dbReference type="ARBA" id="ARBA00022741"/>
    </source>
</evidence>
<dbReference type="SUPFAM" id="SSF52540">
    <property type="entry name" value="P-loop containing nucleoside triphosphate hydrolases"/>
    <property type="match status" value="2"/>
</dbReference>
<name>A9AYE5_HERA2</name>
<dbReference type="BioCyc" id="HAUR316274:GHYA-893-MONOMER"/>
<dbReference type="AlphaFoldDB" id="A9AYE5"/>
<feature type="domain" description="Clp R" evidence="7">
    <location>
        <begin position="5"/>
        <end position="152"/>
    </location>
</feature>
<evidence type="ECO:0000256" key="1">
    <source>
        <dbReference type="ARBA" id="ARBA00022737"/>
    </source>
</evidence>
<keyword evidence="9" id="KW-1185">Reference proteome</keyword>
<evidence type="ECO:0000256" key="4">
    <source>
        <dbReference type="ARBA" id="ARBA00023186"/>
    </source>
</evidence>
<dbReference type="InterPro" id="IPR003593">
    <property type="entry name" value="AAA+_ATPase"/>
</dbReference>
<dbReference type="Gene3D" id="1.10.1780.10">
    <property type="entry name" value="Clp, N-terminal domain"/>
    <property type="match status" value="1"/>
</dbReference>